<dbReference type="Gene3D" id="1.10.357.10">
    <property type="entry name" value="Tetracycline Repressor, domain 2"/>
    <property type="match status" value="1"/>
</dbReference>
<dbReference type="InterPro" id="IPR009057">
    <property type="entry name" value="Homeodomain-like_sf"/>
</dbReference>
<feature type="DNA-binding region" description="H-T-H motif" evidence="5">
    <location>
        <begin position="23"/>
        <end position="42"/>
    </location>
</feature>
<keyword evidence="1" id="KW-0678">Repressor</keyword>
<dbReference type="InterPro" id="IPR001647">
    <property type="entry name" value="HTH_TetR"/>
</dbReference>
<feature type="compositionally biased region" description="Pro residues" evidence="6">
    <location>
        <begin position="201"/>
        <end position="212"/>
    </location>
</feature>
<evidence type="ECO:0000256" key="4">
    <source>
        <dbReference type="ARBA" id="ARBA00023163"/>
    </source>
</evidence>
<evidence type="ECO:0000256" key="3">
    <source>
        <dbReference type="ARBA" id="ARBA00023125"/>
    </source>
</evidence>
<organism evidence="8 9">
    <name type="scientific">Pseudonocardia sediminis</name>
    <dbReference type="NCBI Taxonomy" id="1397368"/>
    <lineage>
        <taxon>Bacteria</taxon>
        <taxon>Bacillati</taxon>
        <taxon>Actinomycetota</taxon>
        <taxon>Actinomycetes</taxon>
        <taxon>Pseudonocardiales</taxon>
        <taxon>Pseudonocardiaceae</taxon>
        <taxon>Pseudonocardia</taxon>
    </lineage>
</organism>
<evidence type="ECO:0000256" key="5">
    <source>
        <dbReference type="PROSITE-ProRule" id="PRU00335"/>
    </source>
</evidence>
<evidence type="ECO:0000259" key="7">
    <source>
        <dbReference type="PROSITE" id="PS50977"/>
    </source>
</evidence>
<protein>
    <submittedName>
        <fullName evidence="8">TetR family transcriptional regulator</fullName>
    </submittedName>
</protein>
<keyword evidence="2" id="KW-0805">Transcription regulation</keyword>
<keyword evidence="4" id="KW-0804">Transcription</keyword>
<sequence length="212" mass="22670">MTTDRIVAAALDELDDSGLDALTMRRVATRLGVQLNTVYWHATGKPALLDLMADALLTGCDRPPLPPAWPDRLRVIATRLHDALLSRRDGARLLEVAHPDGPRWHSLIESLAGAATTAGLDRTGAATAARLVVHAVTGMVRDHGLGRTTVDDVRLTFALDVLVDGIAARVPASAAQRADDDLARRLRPPPPATRRPRGSGRPPPPARPATED</sequence>
<dbReference type="InterPro" id="IPR050109">
    <property type="entry name" value="HTH-type_TetR-like_transc_reg"/>
</dbReference>
<dbReference type="EMBL" id="SHKL01000001">
    <property type="protein sequence ID" value="RZT86676.1"/>
    <property type="molecule type" value="Genomic_DNA"/>
</dbReference>
<gene>
    <name evidence="8" type="ORF">EV383_3573</name>
</gene>
<dbReference type="Proteomes" id="UP000291591">
    <property type="component" value="Unassembled WGS sequence"/>
</dbReference>
<evidence type="ECO:0000313" key="8">
    <source>
        <dbReference type="EMBL" id="RZT86676.1"/>
    </source>
</evidence>
<reference evidence="8 9" key="1">
    <citation type="submission" date="2019-02" db="EMBL/GenBank/DDBJ databases">
        <title>Sequencing the genomes of 1000 actinobacteria strains.</title>
        <authorList>
            <person name="Klenk H.-P."/>
        </authorList>
    </citation>
    <scope>NUCLEOTIDE SEQUENCE [LARGE SCALE GENOMIC DNA]</scope>
    <source>
        <strain evidence="8 9">DSM 45779</strain>
    </source>
</reference>
<feature type="region of interest" description="Disordered" evidence="6">
    <location>
        <begin position="173"/>
        <end position="212"/>
    </location>
</feature>
<evidence type="ECO:0000313" key="9">
    <source>
        <dbReference type="Proteomes" id="UP000291591"/>
    </source>
</evidence>
<accession>A0A4Q7UXP5</accession>
<dbReference type="InterPro" id="IPR003012">
    <property type="entry name" value="Tet_transcr_reg_TetR"/>
</dbReference>
<dbReference type="Pfam" id="PF02909">
    <property type="entry name" value="TetR_C_1"/>
    <property type="match status" value="1"/>
</dbReference>
<dbReference type="AlphaFoldDB" id="A0A4Q7UXP5"/>
<keyword evidence="9" id="KW-1185">Reference proteome</keyword>
<dbReference type="Pfam" id="PF00440">
    <property type="entry name" value="TetR_N"/>
    <property type="match status" value="1"/>
</dbReference>
<dbReference type="SUPFAM" id="SSF48498">
    <property type="entry name" value="Tetracyclin repressor-like, C-terminal domain"/>
    <property type="match status" value="1"/>
</dbReference>
<dbReference type="GO" id="GO:0003700">
    <property type="term" value="F:DNA-binding transcription factor activity"/>
    <property type="evidence" value="ECO:0007669"/>
    <property type="project" value="TreeGrafter"/>
</dbReference>
<dbReference type="SUPFAM" id="SSF46689">
    <property type="entry name" value="Homeodomain-like"/>
    <property type="match status" value="1"/>
</dbReference>
<dbReference type="PANTHER" id="PTHR30055">
    <property type="entry name" value="HTH-TYPE TRANSCRIPTIONAL REGULATOR RUTR"/>
    <property type="match status" value="1"/>
</dbReference>
<comment type="caution">
    <text evidence="8">The sequence shown here is derived from an EMBL/GenBank/DDBJ whole genome shotgun (WGS) entry which is preliminary data.</text>
</comment>
<dbReference type="InterPro" id="IPR004111">
    <property type="entry name" value="Repressor_TetR_C"/>
</dbReference>
<dbReference type="PROSITE" id="PS50977">
    <property type="entry name" value="HTH_TETR_2"/>
    <property type="match status" value="1"/>
</dbReference>
<evidence type="ECO:0000256" key="6">
    <source>
        <dbReference type="SAM" id="MobiDB-lite"/>
    </source>
</evidence>
<dbReference type="GO" id="GO:0046677">
    <property type="term" value="P:response to antibiotic"/>
    <property type="evidence" value="ECO:0007669"/>
    <property type="project" value="InterPro"/>
</dbReference>
<dbReference type="PRINTS" id="PR00400">
    <property type="entry name" value="TETREPRESSOR"/>
</dbReference>
<proteinExistence type="predicted"/>
<feature type="domain" description="HTH tetR-type" evidence="7">
    <location>
        <begin position="1"/>
        <end position="60"/>
    </location>
</feature>
<dbReference type="InterPro" id="IPR036271">
    <property type="entry name" value="Tet_transcr_reg_TetR-rel_C_sf"/>
</dbReference>
<name>A0A4Q7UXP5_PSEST</name>
<evidence type="ECO:0000256" key="1">
    <source>
        <dbReference type="ARBA" id="ARBA00022491"/>
    </source>
</evidence>
<keyword evidence="3 5" id="KW-0238">DNA-binding</keyword>
<dbReference type="PANTHER" id="PTHR30055:SF151">
    <property type="entry name" value="TRANSCRIPTIONAL REGULATORY PROTEIN"/>
    <property type="match status" value="1"/>
</dbReference>
<evidence type="ECO:0000256" key="2">
    <source>
        <dbReference type="ARBA" id="ARBA00023015"/>
    </source>
</evidence>
<dbReference type="GO" id="GO:0000976">
    <property type="term" value="F:transcription cis-regulatory region binding"/>
    <property type="evidence" value="ECO:0007669"/>
    <property type="project" value="TreeGrafter"/>
</dbReference>
<dbReference type="GO" id="GO:0045892">
    <property type="term" value="P:negative regulation of DNA-templated transcription"/>
    <property type="evidence" value="ECO:0007669"/>
    <property type="project" value="InterPro"/>
</dbReference>